<dbReference type="RefSeq" id="XP_012897487.1">
    <property type="nucleotide sequence ID" value="XM_013042033.1"/>
</dbReference>
<protein>
    <recommendedName>
        <fullName evidence="20">Protein kinase domain-containing protein</fullName>
    </recommendedName>
</protein>
<feature type="transmembrane region" description="Helical" evidence="15">
    <location>
        <begin position="553"/>
        <end position="572"/>
    </location>
</feature>
<comment type="similarity">
    <text evidence="11">Belongs to the protein kinase superfamily. Ser/Thr protein kinase family. CDPK subfamily.</text>
</comment>
<organism evidence="18">
    <name type="scientific">Blastocystis hominis</name>
    <dbReference type="NCBI Taxonomy" id="12968"/>
    <lineage>
        <taxon>Eukaryota</taxon>
        <taxon>Sar</taxon>
        <taxon>Stramenopiles</taxon>
        <taxon>Bigyra</taxon>
        <taxon>Opalozoa</taxon>
        <taxon>Opalinata</taxon>
        <taxon>Blastocystidae</taxon>
        <taxon>Blastocystis</taxon>
    </lineage>
</organism>
<evidence type="ECO:0000259" key="17">
    <source>
        <dbReference type="PROSITE" id="PS50222"/>
    </source>
</evidence>
<dbReference type="Gene3D" id="1.10.3370.10">
    <property type="entry name" value="SecY subunit domain"/>
    <property type="match status" value="1"/>
</dbReference>
<dbReference type="Gene3D" id="1.10.510.10">
    <property type="entry name" value="Transferase(Phosphotransferase) domain 1"/>
    <property type="match status" value="1"/>
</dbReference>
<keyword evidence="3 12" id="KW-0813">Transport</keyword>
<dbReference type="SUPFAM" id="SSF56112">
    <property type="entry name" value="Protein kinase-like (PK-like)"/>
    <property type="match status" value="1"/>
</dbReference>
<evidence type="ECO:0000256" key="7">
    <source>
        <dbReference type="ARBA" id="ARBA00022927"/>
    </source>
</evidence>
<dbReference type="PROSITE" id="PS00756">
    <property type="entry name" value="SECY_2"/>
    <property type="match status" value="1"/>
</dbReference>
<dbReference type="GeneID" id="24920424"/>
<dbReference type="GO" id="GO:0012505">
    <property type="term" value="C:endomembrane system"/>
    <property type="evidence" value="ECO:0007669"/>
    <property type="project" value="UniProtKB-SubCell"/>
</dbReference>
<dbReference type="InterPro" id="IPR000719">
    <property type="entry name" value="Prot_kinase_dom"/>
</dbReference>
<dbReference type="FunFam" id="1.10.510.10:FF:000571">
    <property type="entry name" value="Maternal embryonic leucine zipper kinase"/>
    <property type="match status" value="1"/>
</dbReference>
<dbReference type="Pfam" id="PF00069">
    <property type="entry name" value="Pkinase"/>
    <property type="match status" value="1"/>
</dbReference>
<keyword evidence="6" id="KW-0067">ATP-binding</keyword>
<keyword evidence="5" id="KW-0547">Nucleotide-binding</keyword>
<dbReference type="FunCoup" id="D8M6M1">
    <property type="interactions" value="470"/>
</dbReference>
<evidence type="ECO:0000256" key="2">
    <source>
        <dbReference type="ARBA" id="ARBA00005751"/>
    </source>
</evidence>
<feature type="transmembrane region" description="Helical" evidence="15">
    <location>
        <begin position="677"/>
        <end position="696"/>
    </location>
</feature>
<proteinExistence type="inferred from homology"/>
<dbReference type="PROSITE" id="PS50011">
    <property type="entry name" value="PROTEIN_KINASE_DOM"/>
    <property type="match status" value="1"/>
</dbReference>
<dbReference type="InterPro" id="IPR023201">
    <property type="entry name" value="SecY_dom_sf"/>
</dbReference>
<feature type="transmembrane region" description="Helical" evidence="15">
    <location>
        <begin position="716"/>
        <end position="738"/>
    </location>
</feature>
<accession>D8M6M1</accession>
<feature type="domain" description="Protein kinase" evidence="16">
    <location>
        <begin position="83"/>
        <end position="347"/>
    </location>
</feature>
<evidence type="ECO:0000256" key="15">
    <source>
        <dbReference type="SAM" id="Phobius"/>
    </source>
</evidence>
<dbReference type="PROSITE" id="PS00108">
    <property type="entry name" value="PROTEIN_KINASE_ST"/>
    <property type="match status" value="1"/>
</dbReference>
<dbReference type="NCBIfam" id="NF006341">
    <property type="entry name" value="PRK08568.1-5"/>
    <property type="match status" value="1"/>
</dbReference>
<evidence type="ECO:0000256" key="13">
    <source>
        <dbReference type="RuleBase" id="RU004349"/>
    </source>
</evidence>
<evidence type="ECO:0008006" key="20">
    <source>
        <dbReference type="Google" id="ProtNLM"/>
    </source>
</evidence>
<gene>
    <name evidence="18" type="ORF">GSBLH_T00003320001</name>
</gene>
<dbReference type="Gene3D" id="1.10.238.10">
    <property type="entry name" value="EF-hand"/>
    <property type="match status" value="2"/>
</dbReference>
<evidence type="ECO:0000256" key="3">
    <source>
        <dbReference type="ARBA" id="ARBA00022448"/>
    </source>
</evidence>
<evidence type="ECO:0000256" key="8">
    <source>
        <dbReference type="ARBA" id="ARBA00022989"/>
    </source>
</evidence>
<dbReference type="GO" id="GO:0016020">
    <property type="term" value="C:membrane"/>
    <property type="evidence" value="ECO:0007669"/>
    <property type="project" value="UniProtKB-SubCell"/>
</dbReference>
<dbReference type="InterPro" id="IPR030659">
    <property type="entry name" value="SecY_CS"/>
</dbReference>
<evidence type="ECO:0000256" key="6">
    <source>
        <dbReference type="ARBA" id="ARBA00022840"/>
    </source>
</evidence>
<evidence type="ECO:0000256" key="10">
    <source>
        <dbReference type="ARBA" id="ARBA00023136"/>
    </source>
</evidence>
<keyword evidence="10 15" id="KW-0472">Membrane</keyword>
<evidence type="ECO:0000256" key="11">
    <source>
        <dbReference type="ARBA" id="ARBA00024334"/>
    </source>
</evidence>
<dbReference type="InterPro" id="IPR011009">
    <property type="entry name" value="Kinase-like_dom_sf"/>
</dbReference>
<dbReference type="InterPro" id="IPR002048">
    <property type="entry name" value="EF_hand_dom"/>
</dbReference>
<feature type="transmembrane region" description="Helical" evidence="15">
    <location>
        <begin position="868"/>
        <end position="889"/>
    </location>
</feature>
<evidence type="ECO:0000256" key="4">
    <source>
        <dbReference type="ARBA" id="ARBA00022692"/>
    </source>
</evidence>
<feature type="transmembrane region" description="Helical" evidence="15">
    <location>
        <begin position="768"/>
        <end position="786"/>
    </location>
</feature>
<feature type="transmembrane region" description="Helical" evidence="15">
    <location>
        <begin position="466"/>
        <end position="488"/>
    </location>
</feature>
<keyword evidence="7 12" id="KW-0653">Protein transport</keyword>
<dbReference type="InParanoid" id="D8M6M1"/>
<evidence type="ECO:0000313" key="18">
    <source>
        <dbReference type="EMBL" id="CBK23439.2"/>
    </source>
</evidence>
<dbReference type="SUPFAM" id="SSF103491">
    <property type="entry name" value="Preprotein translocase SecY subunit"/>
    <property type="match status" value="1"/>
</dbReference>
<evidence type="ECO:0000259" key="16">
    <source>
        <dbReference type="PROSITE" id="PS50011"/>
    </source>
</evidence>
<dbReference type="CDD" id="cd05117">
    <property type="entry name" value="STKc_CAMK"/>
    <property type="match status" value="1"/>
</dbReference>
<dbReference type="PANTHER" id="PTHR10906">
    <property type="entry name" value="SECY/SEC61-ALPHA FAMILY MEMBER"/>
    <property type="match status" value="1"/>
</dbReference>
<evidence type="ECO:0000313" key="19">
    <source>
        <dbReference type="Proteomes" id="UP000008312"/>
    </source>
</evidence>
<sequence>MGGIFSCIDSKPDVVPGDPDGASSGNPVPEEPVVKPESPVEEEKTAESTTENIFSTDSSSEDDVLRGVSNVVYRKDFVQNVYTFTSEQLGVGATGPIRVVINRNTGGRFAMKTINLMGYNAIQREQLLQEVLILGRLHHPNIVKLYEVFQTSNAMYLIQELLSGGELYTRLIHSPLGKFSEEYSKKIVRDILNAIYYLHETKNIAHRDLKLANIMFTDTSPDAEIKLIDFGLSKFVSGSEYMHSLVGTRYYIAPEVFMQDYQGMGYNKSCDMWSIGIITYFMLTGHNPLPATMASLPFDQLHIDEIPFPDNFWRNISPEAISFVKGLLTIDPVKRMTVVDAQNHPWMKVTTPVAPINLPSSIISSMQEFQNYNHLKKAALTAVAYHLNNNDLMRLSDFFEYFDKQDDGWISFEEVRGARGGIIGYVIASCANDSCLVDLLHICEPLCTFLPEVKTPEKKVPFRERCLWTVVALFVYLVCCQIPLYGIANAASSDPLYWLRAISASNRGTLMELGITPIVTSSMIMQLLTGLKLVVYDQSVKEERDLFESVQKLFGLLLTFITSFVYVVSGMYGPTSELGWMTCGLLIFQLSLSGVIVLLLDEMLQKGYGLGSGISLFIATNICESVMWRAFSPMTMDTGRGKEFEGAVISLFHLLITRKDKIRALRYAFYRSALPNLFNLLATVVVFLVVVYFQGFRVELAVKNPKYRGQQGVYPIRLFYTSNTPIIIISSLTSNLLILSQMLSRRWEGSFLVSLLGRWSHDEQQSRPIGGLIYYLMAPASLSAALADPIQLLVYLVFMLGGCAAVSRLWIEFSGTSSRDVARQLRDEGMTMKGYRDSALIDVLDRYIPTAALLGGLCIGALTVFADFIGAIGSGTGILLAVTTIFQYFEIFKREREELGFLGF</sequence>
<evidence type="ECO:0000256" key="5">
    <source>
        <dbReference type="ARBA" id="ARBA00022741"/>
    </source>
</evidence>
<dbReference type="GO" id="GO:0005524">
    <property type="term" value="F:ATP binding"/>
    <property type="evidence" value="ECO:0007669"/>
    <property type="project" value="UniProtKB-KW"/>
</dbReference>
<feature type="region of interest" description="Disordered" evidence="14">
    <location>
        <begin position="1"/>
        <end position="61"/>
    </location>
</feature>
<dbReference type="PROSITE" id="PS50222">
    <property type="entry name" value="EF_HAND_2"/>
    <property type="match status" value="1"/>
</dbReference>
<dbReference type="GO" id="GO:0005509">
    <property type="term" value="F:calcium ion binding"/>
    <property type="evidence" value="ECO:0007669"/>
    <property type="project" value="InterPro"/>
</dbReference>
<evidence type="ECO:0000256" key="1">
    <source>
        <dbReference type="ARBA" id="ARBA00004127"/>
    </source>
</evidence>
<comment type="subcellular location">
    <subcellularLocation>
        <location evidence="1">Endomembrane system</location>
        <topology evidence="1">Multi-pass membrane protein</topology>
    </subcellularLocation>
    <subcellularLocation>
        <location evidence="12">Membrane</location>
        <topology evidence="12">Multi-pass membrane protein</topology>
    </subcellularLocation>
</comment>
<keyword evidence="4 12" id="KW-0812">Transmembrane</keyword>
<dbReference type="AlphaFoldDB" id="D8M6M1"/>
<feature type="domain" description="EF-hand" evidence="17">
    <location>
        <begin position="390"/>
        <end position="425"/>
    </location>
</feature>
<keyword evidence="19" id="KW-1185">Reference proteome</keyword>
<dbReference type="EMBL" id="FN668661">
    <property type="protein sequence ID" value="CBK23439.2"/>
    <property type="molecule type" value="Genomic_DNA"/>
</dbReference>
<dbReference type="FunFam" id="1.10.3370.10:FF:000009">
    <property type="entry name" value="Pretranslocation protein, alpha subunit, putative"/>
    <property type="match status" value="1"/>
</dbReference>
<feature type="transmembrane region" description="Helical" evidence="15">
    <location>
        <begin position="792"/>
        <end position="811"/>
    </location>
</feature>
<comment type="similarity">
    <text evidence="2 13">Belongs to the SecY/SEC61-alpha family.</text>
</comment>
<feature type="transmembrane region" description="Helical" evidence="15">
    <location>
        <begin position="843"/>
        <end position="862"/>
    </location>
</feature>
<evidence type="ECO:0000256" key="12">
    <source>
        <dbReference type="RuleBase" id="RU003484"/>
    </source>
</evidence>
<dbReference type="Gene3D" id="3.30.200.20">
    <property type="entry name" value="Phosphorylase Kinase, domain 1"/>
    <property type="match status" value="1"/>
</dbReference>
<dbReference type="PROSITE" id="PS00755">
    <property type="entry name" value="SECY_1"/>
    <property type="match status" value="1"/>
</dbReference>
<keyword evidence="8 15" id="KW-1133">Transmembrane helix</keyword>
<evidence type="ECO:0000256" key="14">
    <source>
        <dbReference type="SAM" id="MobiDB-lite"/>
    </source>
</evidence>
<dbReference type="InterPro" id="IPR002208">
    <property type="entry name" value="SecY/SEC61-alpha"/>
</dbReference>
<dbReference type="SMART" id="SM00220">
    <property type="entry name" value="S_TKc"/>
    <property type="match status" value="1"/>
</dbReference>
<dbReference type="OrthoDB" id="420669at2759"/>
<evidence type="ECO:0000256" key="9">
    <source>
        <dbReference type="ARBA" id="ARBA00023010"/>
    </source>
</evidence>
<dbReference type="GO" id="GO:0004672">
    <property type="term" value="F:protein kinase activity"/>
    <property type="evidence" value="ECO:0007669"/>
    <property type="project" value="InterPro"/>
</dbReference>
<feature type="compositionally biased region" description="Polar residues" evidence="14">
    <location>
        <begin position="47"/>
        <end position="58"/>
    </location>
</feature>
<dbReference type="Pfam" id="PF00344">
    <property type="entry name" value="SecY"/>
    <property type="match status" value="1"/>
</dbReference>
<dbReference type="GO" id="GO:0015031">
    <property type="term" value="P:protein transport"/>
    <property type="evidence" value="ECO:0007669"/>
    <property type="project" value="UniProtKB-KW"/>
</dbReference>
<dbReference type="Proteomes" id="UP000008312">
    <property type="component" value="Unassembled WGS sequence"/>
</dbReference>
<dbReference type="Pfam" id="PF10559">
    <property type="entry name" value="Plug_translocon"/>
    <property type="match status" value="1"/>
</dbReference>
<dbReference type="InterPro" id="IPR008271">
    <property type="entry name" value="Ser/Thr_kinase_AS"/>
</dbReference>
<name>D8M6M1_BLAHO</name>
<keyword evidence="9 12" id="KW-0811">Translocation</keyword>
<feature type="transmembrane region" description="Helical" evidence="15">
    <location>
        <begin position="578"/>
        <end position="600"/>
    </location>
</feature>
<dbReference type="NCBIfam" id="TIGR00967">
    <property type="entry name" value="3a0501s007"/>
    <property type="match status" value="1"/>
</dbReference>
<reference evidence="18" key="1">
    <citation type="submission" date="2010-02" db="EMBL/GenBank/DDBJ databases">
        <title>Sequencing and annotation of the Blastocystis hominis genome.</title>
        <authorList>
            <person name="Wincker P."/>
        </authorList>
    </citation>
    <scope>NUCLEOTIDE SEQUENCE</scope>
    <source>
        <strain evidence="18">Singapore isolate B</strain>
    </source>
</reference>
<dbReference type="InterPro" id="IPR019561">
    <property type="entry name" value="Translocon_Sec61/SecY_plug_dom"/>
</dbReference>